<dbReference type="Pfam" id="PF19781">
    <property type="entry name" value="DUF6266"/>
    <property type="match status" value="1"/>
</dbReference>
<protein>
    <submittedName>
        <fullName evidence="1">Uncharacterized protein</fullName>
    </submittedName>
</protein>
<evidence type="ECO:0000313" key="2">
    <source>
        <dbReference type="Proteomes" id="UP000000310"/>
    </source>
</evidence>
<gene>
    <name evidence="1" type="ordered locus">Pedsa_3745</name>
</gene>
<reference evidence="1 2" key="1">
    <citation type="journal article" date="2011" name="Stand. Genomic Sci.">
        <title>Complete genome sequence of the gliding, heparinolytic Pedobacter saltans type strain (113).</title>
        <authorList>
            <person name="Liolios K."/>
            <person name="Sikorski J."/>
            <person name="Lu M."/>
            <person name="Nolan M."/>
            <person name="Lapidus A."/>
            <person name="Lucas S."/>
            <person name="Hammon N."/>
            <person name="Deshpande S."/>
            <person name="Cheng J.F."/>
            <person name="Tapia R."/>
            <person name="Han C."/>
            <person name="Goodwin L."/>
            <person name="Pitluck S."/>
            <person name="Huntemann M."/>
            <person name="Ivanova N."/>
            <person name="Pagani I."/>
            <person name="Mavromatis K."/>
            <person name="Ovchinikova G."/>
            <person name="Pati A."/>
            <person name="Chen A."/>
            <person name="Palaniappan K."/>
            <person name="Land M."/>
            <person name="Hauser L."/>
            <person name="Brambilla E.M."/>
            <person name="Kotsyurbenko O."/>
            <person name="Rohde M."/>
            <person name="Tindall B.J."/>
            <person name="Abt B."/>
            <person name="Goker M."/>
            <person name="Detter J.C."/>
            <person name="Woyke T."/>
            <person name="Bristow J."/>
            <person name="Eisen J.A."/>
            <person name="Markowitz V."/>
            <person name="Hugenholtz P."/>
            <person name="Klenk H.P."/>
            <person name="Kyrpides N.C."/>
        </authorList>
    </citation>
    <scope>NUCLEOTIDE SEQUENCE [LARGE SCALE GENOMIC DNA]</scope>
    <source>
        <strain evidence="2">ATCC 51119 / DSM 12145 / JCM 21818 / LMG 10337 / NBRC 100064 / NCIMB 13643</strain>
    </source>
</reference>
<evidence type="ECO:0000313" key="1">
    <source>
        <dbReference type="EMBL" id="ADY54274.1"/>
    </source>
</evidence>
<keyword evidence="2" id="KW-1185">Reference proteome</keyword>
<organism evidence="1 2">
    <name type="scientific">Pseudopedobacter saltans (strain ATCC 51119 / DSM 12145 / JCM 21818 / CCUG 39354 / LMG 10337 / NBRC 100064 / NCIMB 13643)</name>
    <name type="common">Pedobacter saltans</name>
    <dbReference type="NCBI Taxonomy" id="762903"/>
    <lineage>
        <taxon>Bacteria</taxon>
        <taxon>Pseudomonadati</taxon>
        <taxon>Bacteroidota</taxon>
        <taxon>Sphingobacteriia</taxon>
        <taxon>Sphingobacteriales</taxon>
        <taxon>Sphingobacteriaceae</taxon>
        <taxon>Pseudopedobacter</taxon>
    </lineage>
</organism>
<dbReference type="InterPro" id="IPR046233">
    <property type="entry name" value="DUF6266"/>
</dbReference>
<proteinExistence type="predicted"/>
<name>F0S6E8_PSESL</name>
<dbReference type="HOGENOM" id="CLU_064277_2_0_10"/>
<dbReference type="KEGG" id="psn:Pedsa_3745"/>
<dbReference type="OrthoDB" id="648163at2"/>
<dbReference type="eggNOG" id="ENOG502Z9ST">
    <property type="taxonomic scope" value="Bacteria"/>
</dbReference>
<dbReference type="Proteomes" id="UP000000310">
    <property type="component" value="Chromosome"/>
</dbReference>
<sequence>MGKYSQGILGAFSGKVGTVVGASWRGIKYMRSLAAKRGNSRASEKQLEQQARFALIAGFLRPVKPLLELGFKNYAIGRTGYNSASSYNLKNALTGQIPNLQIDYSMVLLSRGDLVGAKSLSVSSATPAELNIVWQDNSGQAKAKPEDQLIVAVFLPALAEATYMIGAAERQNESFVYNLPAEYSGETAEVYISWTSVDEKEVATSVHAGSVIIA</sequence>
<dbReference type="EMBL" id="CP002545">
    <property type="protein sequence ID" value="ADY54274.1"/>
    <property type="molecule type" value="Genomic_DNA"/>
</dbReference>
<dbReference type="RefSeq" id="WP_013634754.1">
    <property type="nucleotide sequence ID" value="NC_015177.1"/>
</dbReference>
<accession>F0S6E8</accession>
<reference evidence="2" key="2">
    <citation type="submission" date="2011-02" db="EMBL/GenBank/DDBJ databases">
        <title>The complete genome of Pedobacter saltans DSM 12145.</title>
        <authorList>
            <consortium name="US DOE Joint Genome Institute (JGI-PGF)"/>
            <person name="Lucas S."/>
            <person name="Copeland A."/>
            <person name="Lapidus A."/>
            <person name="Bruce D."/>
            <person name="Goodwin L."/>
            <person name="Pitluck S."/>
            <person name="Kyrpides N."/>
            <person name="Mavromatis K."/>
            <person name="Pagani I."/>
            <person name="Ivanova N."/>
            <person name="Ovchinnikova G."/>
            <person name="Lu M."/>
            <person name="Detter J.C."/>
            <person name="Han C."/>
            <person name="Land M."/>
            <person name="Hauser L."/>
            <person name="Markowitz V."/>
            <person name="Cheng J.-F."/>
            <person name="Hugenholtz P."/>
            <person name="Woyke T."/>
            <person name="Wu D."/>
            <person name="Tindall B."/>
            <person name="Pomrenke H.G."/>
            <person name="Brambilla E."/>
            <person name="Klenk H.-P."/>
            <person name="Eisen J.A."/>
        </authorList>
    </citation>
    <scope>NUCLEOTIDE SEQUENCE [LARGE SCALE GENOMIC DNA]</scope>
    <source>
        <strain evidence="2">ATCC 51119 / DSM 12145 / JCM 21818 / LMG 10337 / NBRC 100064 / NCIMB 13643</strain>
    </source>
</reference>
<dbReference type="STRING" id="762903.Pedsa_3745"/>
<dbReference type="AlphaFoldDB" id="F0S6E8"/>